<dbReference type="InterPro" id="IPR001680">
    <property type="entry name" value="WD40_rpt"/>
</dbReference>
<feature type="transmembrane region" description="Helical" evidence="6">
    <location>
        <begin position="1159"/>
        <end position="1178"/>
    </location>
</feature>
<evidence type="ECO:0000256" key="1">
    <source>
        <dbReference type="ARBA" id="ARBA00022574"/>
    </source>
</evidence>
<dbReference type="SMART" id="SM00320">
    <property type="entry name" value="WD40"/>
    <property type="match status" value="7"/>
</dbReference>
<feature type="repeat" description="WD" evidence="4">
    <location>
        <begin position="155"/>
        <end position="184"/>
    </location>
</feature>
<dbReference type="AlphaFoldDB" id="L0PBW8"/>
<keyword evidence="3" id="KW-0833">Ubl conjugation pathway</keyword>
<evidence type="ECO:0000256" key="6">
    <source>
        <dbReference type="SAM" id="Phobius"/>
    </source>
</evidence>
<feature type="compositionally biased region" description="Polar residues" evidence="5">
    <location>
        <begin position="519"/>
        <end position="531"/>
    </location>
</feature>
<dbReference type="Proteomes" id="UP000010422">
    <property type="component" value="Unassembled WGS sequence"/>
</dbReference>
<dbReference type="CDD" id="cd00200">
    <property type="entry name" value="WD40"/>
    <property type="match status" value="1"/>
</dbReference>
<feature type="non-terminal residue" evidence="7">
    <location>
        <position position="1272"/>
    </location>
</feature>
<sequence length="1272" mass="146751">MQHPQQCSLEQMFKQTLPADSMFRPPHITFLSNTELVLNWRFLYLQRYRLLKNWEKGAYVCYTVPRTLTLEYDEMHEDGIYCIEFNRNWIVSGSKDTTIRIWDLQKGICHKVFRGHRASVLTLQFDVNMNILVSGSSDTLVIIWNLSSGKILSIYKGHTDSVLSLCFDTKHIVTCSKDSTIRIWHHVDHVKEGKRHYVHVLRGHHAAVNAVQLKEDRIVSASGDRTIRIWNVYTGVCLRTIMCHQRGIACLQFDGKHIVSGSSDHLVRLFDANSGQVLRTFEGHLDLVRTVQYHSHKIISGSYDENICIWDLFSGKLLHQIKSKDTGRIYRIAFDDIRIISCGQKKHIINILEAIAIHGRTIPDSERASFFLYAKIMSWPGRRVSLLHLSQDITYLPQSTRIYVLNNDGTAPEETAATIALGIPVFESYEIMSPESSPFQLSDEYRRSQQNFSQKYERSSSLSSPIVLRDSPMFCGRTGLSSLPTQEIVENTENVDTVRRRSSSLFSIRSAILPKTQCVESQKARSNTDSPLKSKRNSHNPISFSKNRFAGDEFLRNFCLLSSEKKENKRKLCEQKKIITDTDRLPDDHSKISKENSFTEKLESDVFTNDSNFFNTKCDESLQTVDTDELTTGFSKYAPQIATVELEDMVLYVYFPTNQIKEILIEIEFVSVIHEATDLGADGRCYCLNLQCLPNCQNPASVRFDLQKVNNKNIHLSDTQIVTENLEEGIDKSIIDVIDLTHENLEKRSWQCFWQVHLDAFDYEYPGTLNVQTKVDIRPMRNAVVVGFSSNIIFLEQDINLSKNMLNMGLIQRFHIYGPPELQFVAIKSMGILHWKCDRIPVKNNESDLEAISTQPDIYDYVIRITRKKEYGLSDLLIESEVIIPEPLSTLVLASCLHIPYFKIDSEIIQFMKTSLPLISYLIDPEMQTGWKLISSSKDDLLDGSRVLEYQRISNDSGSLDIHIEKLSPLKMLKEALYLNSENYIDNVDIEIFSLSVLQYCLLYKVLIIDPCVYDNILLHFKHDSNPSFITLNGRKMSSGVYSRFNGDIYVLADDWLYKDSFLKFEIGWVKDISNHNLDRLNLPVLPNNGIKNMTITVDSDFGKIIEFNSDKDIDSKLKVNKISKRNISSSVVSSISILKINTKKDINKRKKELTRKKLIFRIFFVIFLFFLIPFLNSTHSLNKLKMKINRSLDIFQRFKNTYSDSTILITINELNQRLNNYELYIRNLENIISENSNCCRNFTTNSSDKVVSKNGNNMWFAERQRFKKMFE</sequence>
<evidence type="ECO:0000256" key="5">
    <source>
        <dbReference type="SAM" id="MobiDB-lite"/>
    </source>
</evidence>
<accession>L0PBW8</accession>
<name>L0PBW8_PNEJI</name>
<keyword evidence="6" id="KW-0472">Membrane</keyword>
<dbReference type="VEuPathDB" id="FungiDB:PNEJI1_003028"/>
<dbReference type="PANTHER" id="PTHR19872">
    <property type="entry name" value="UBIQUITIN LIGASE SPECIFICITY FACTOR/HREP PROTEIN"/>
    <property type="match status" value="1"/>
</dbReference>
<keyword evidence="2" id="KW-0677">Repeat</keyword>
<evidence type="ECO:0000256" key="2">
    <source>
        <dbReference type="ARBA" id="ARBA00022737"/>
    </source>
</evidence>
<protein>
    <submittedName>
        <fullName evidence="7">Uncharacterized protein</fullName>
    </submittedName>
</protein>
<dbReference type="PRINTS" id="PR00320">
    <property type="entry name" value="GPROTEINBRPT"/>
</dbReference>
<dbReference type="InterPro" id="IPR020472">
    <property type="entry name" value="WD40_PAC1"/>
</dbReference>
<dbReference type="PROSITE" id="PS00678">
    <property type="entry name" value="WD_REPEATS_1"/>
    <property type="match status" value="4"/>
</dbReference>
<keyword evidence="6" id="KW-1133">Transmembrane helix</keyword>
<feature type="repeat" description="WD" evidence="4">
    <location>
        <begin position="113"/>
        <end position="154"/>
    </location>
</feature>
<dbReference type="InterPro" id="IPR019775">
    <property type="entry name" value="WD40_repeat_CS"/>
</dbReference>
<evidence type="ECO:0000313" key="8">
    <source>
        <dbReference type="Proteomes" id="UP000010422"/>
    </source>
</evidence>
<comment type="caution">
    <text evidence="7">The sequence shown here is derived from an EMBL/GenBank/DDBJ whole genome shotgun (WGS) entry which is preliminary data.</text>
</comment>
<feature type="repeat" description="WD" evidence="4">
    <location>
        <begin position="281"/>
        <end position="320"/>
    </location>
</feature>
<dbReference type="EMBL" id="CAKM01000198">
    <property type="protein sequence ID" value="CCJ29589.1"/>
    <property type="molecule type" value="Genomic_DNA"/>
</dbReference>
<dbReference type="InterPro" id="IPR036322">
    <property type="entry name" value="WD40_repeat_dom_sf"/>
</dbReference>
<dbReference type="InParanoid" id="L0PBW8"/>
<proteinExistence type="predicted"/>
<feature type="repeat" description="WD" evidence="4">
    <location>
        <begin position="201"/>
        <end position="240"/>
    </location>
</feature>
<evidence type="ECO:0000313" key="7">
    <source>
        <dbReference type="EMBL" id="CCJ29589.1"/>
    </source>
</evidence>
<evidence type="ECO:0000256" key="4">
    <source>
        <dbReference type="PROSITE-ProRule" id="PRU00221"/>
    </source>
</evidence>
<reference evidence="7 8" key="1">
    <citation type="journal article" date="2012" name="MBio">
        <title>De novo assembly of the Pneumocystis jirovecii genome from a single bronchoalveolar lavage fluid specimen from a patient.</title>
        <authorList>
            <person name="Cisse O.H."/>
            <person name="Pagni M."/>
            <person name="Hauser P.M."/>
        </authorList>
    </citation>
    <scope>NUCLEOTIDE SEQUENCE [LARGE SCALE GENOMIC DNA]</scope>
    <source>
        <strain evidence="7 8">SE8</strain>
    </source>
</reference>
<keyword evidence="1 4" id="KW-0853">WD repeat</keyword>
<feature type="repeat" description="WD" evidence="4">
    <location>
        <begin position="73"/>
        <end position="107"/>
    </location>
</feature>
<dbReference type="InterPro" id="IPR015943">
    <property type="entry name" value="WD40/YVTN_repeat-like_dom_sf"/>
</dbReference>
<dbReference type="InterPro" id="IPR051075">
    <property type="entry name" value="SCF_subunit_WD-repeat"/>
</dbReference>
<keyword evidence="6" id="KW-0812">Transmembrane</keyword>
<dbReference type="Gene3D" id="2.130.10.10">
    <property type="entry name" value="YVTN repeat-like/Quinoprotein amine dehydrogenase"/>
    <property type="match status" value="2"/>
</dbReference>
<gene>
    <name evidence="7" type="ORF">PNEJI1_003028</name>
</gene>
<feature type="region of interest" description="Disordered" evidence="5">
    <location>
        <begin position="519"/>
        <end position="544"/>
    </location>
</feature>
<dbReference type="PANTHER" id="PTHR19872:SF9">
    <property type="entry name" value="UBIQUITIN-BINDING SDF UBIQUITIN LIGASE COMPLEX SUBUNIT"/>
    <property type="match status" value="1"/>
</dbReference>
<dbReference type="SUPFAM" id="SSF50978">
    <property type="entry name" value="WD40 repeat-like"/>
    <property type="match status" value="1"/>
</dbReference>
<feature type="repeat" description="WD" evidence="4">
    <location>
        <begin position="241"/>
        <end position="280"/>
    </location>
</feature>
<dbReference type="PROSITE" id="PS50294">
    <property type="entry name" value="WD_REPEATS_REGION"/>
    <property type="match status" value="5"/>
</dbReference>
<organism evidence="8">
    <name type="scientific">Pneumocystis jirovecii</name>
    <name type="common">Human pneumocystis pneumonia agent</name>
    <dbReference type="NCBI Taxonomy" id="42068"/>
    <lineage>
        <taxon>Eukaryota</taxon>
        <taxon>Fungi</taxon>
        <taxon>Dikarya</taxon>
        <taxon>Ascomycota</taxon>
        <taxon>Taphrinomycotina</taxon>
        <taxon>Pneumocystomycetes</taxon>
        <taxon>Pneumocystaceae</taxon>
        <taxon>Pneumocystis</taxon>
    </lineage>
</organism>
<dbReference type="PROSITE" id="PS50082">
    <property type="entry name" value="WD_REPEATS_2"/>
    <property type="match status" value="6"/>
</dbReference>
<evidence type="ECO:0000256" key="3">
    <source>
        <dbReference type="ARBA" id="ARBA00022786"/>
    </source>
</evidence>
<dbReference type="Pfam" id="PF00400">
    <property type="entry name" value="WD40"/>
    <property type="match status" value="6"/>
</dbReference>
<dbReference type="STRING" id="1209962.L0PBW8"/>